<keyword evidence="1" id="KW-0472">Membrane</keyword>
<protein>
    <submittedName>
        <fullName evidence="2">Uncharacterized protein</fullName>
    </submittedName>
</protein>
<feature type="transmembrane region" description="Helical" evidence="1">
    <location>
        <begin position="36"/>
        <end position="55"/>
    </location>
</feature>
<dbReference type="EMBL" id="CP101118">
    <property type="protein sequence ID" value="WZF90145.1"/>
    <property type="molecule type" value="Genomic_DNA"/>
</dbReference>
<dbReference type="RefSeq" id="WP_117618051.1">
    <property type="nucleotide sequence ID" value="NZ_CP101118.1"/>
</dbReference>
<reference evidence="2 3" key="1">
    <citation type="submission" date="2022-07" db="EMBL/GenBank/DDBJ databases">
        <title>A copper resistant bacterium isolated from sediment samples of deep sea hydrothermal areas.</title>
        <authorList>
            <person name="Zeng X."/>
        </authorList>
    </citation>
    <scope>NUCLEOTIDE SEQUENCE [LARGE SCALE GENOMIC DNA]</scope>
    <source>
        <strain evidence="3">CuT 6</strain>
    </source>
</reference>
<gene>
    <name evidence="2" type="ORF">NLK58_08130</name>
</gene>
<keyword evidence="1" id="KW-0812">Transmembrane</keyword>
<evidence type="ECO:0000313" key="2">
    <source>
        <dbReference type="EMBL" id="WZF90145.1"/>
    </source>
</evidence>
<proteinExistence type="predicted"/>
<accession>A0ABZ2W5U1</accession>
<sequence length="75" mass="8483">MASATDNLRSPWITFLAHLFIWFLAGPEWSVWRTNWFVNKVFVLAAFVLVLGTALRRPEALKGHSEPRIDGVGSN</sequence>
<dbReference type="Proteomes" id="UP001475781">
    <property type="component" value="Chromosome"/>
</dbReference>
<evidence type="ECO:0000256" key="1">
    <source>
        <dbReference type="SAM" id="Phobius"/>
    </source>
</evidence>
<feature type="transmembrane region" description="Helical" evidence="1">
    <location>
        <begin position="12"/>
        <end position="30"/>
    </location>
</feature>
<name>A0ABZ2W5U1_9GAMM</name>
<keyword evidence="1" id="KW-1133">Transmembrane helix</keyword>
<organism evidence="2 3">
    <name type="scientific">Marinobacter metalliresistant</name>
    <dbReference type="NCBI Taxonomy" id="2961995"/>
    <lineage>
        <taxon>Bacteria</taxon>
        <taxon>Pseudomonadati</taxon>
        <taxon>Pseudomonadota</taxon>
        <taxon>Gammaproteobacteria</taxon>
        <taxon>Pseudomonadales</taxon>
        <taxon>Marinobacteraceae</taxon>
        <taxon>Marinobacter</taxon>
    </lineage>
</organism>
<evidence type="ECO:0000313" key="3">
    <source>
        <dbReference type="Proteomes" id="UP001475781"/>
    </source>
</evidence>
<keyword evidence="3" id="KW-1185">Reference proteome</keyword>